<dbReference type="InterPro" id="IPR024086">
    <property type="entry name" value="GlmM_arc-type"/>
</dbReference>
<feature type="domain" description="Alpha-D-phosphohexomutase alpha/beta/alpha" evidence="10">
    <location>
        <begin position="151"/>
        <end position="253"/>
    </location>
</feature>
<dbReference type="Pfam" id="PF02880">
    <property type="entry name" value="PGM_PMM_III"/>
    <property type="match status" value="1"/>
</dbReference>
<evidence type="ECO:0000256" key="7">
    <source>
        <dbReference type="RuleBase" id="RU004326"/>
    </source>
</evidence>
<dbReference type="SUPFAM" id="SSF53738">
    <property type="entry name" value="Phosphoglucomutase, first 3 domains"/>
    <property type="match status" value="3"/>
</dbReference>
<gene>
    <name evidence="12" type="primary">glmM</name>
    <name evidence="12" type="ORF">EF807_01715</name>
</gene>
<name>A0A520KY91_9EURY</name>
<evidence type="ECO:0000256" key="2">
    <source>
        <dbReference type="ARBA" id="ARBA00010231"/>
    </source>
</evidence>
<evidence type="ECO:0000259" key="9">
    <source>
        <dbReference type="Pfam" id="PF02878"/>
    </source>
</evidence>
<comment type="similarity">
    <text evidence="2 7">Belongs to the phosphohexose mutase family.</text>
</comment>
<dbReference type="GO" id="GO:0008966">
    <property type="term" value="F:phosphoglucosamine mutase activity"/>
    <property type="evidence" value="ECO:0007669"/>
    <property type="project" value="UniProtKB-EC"/>
</dbReference>
<dbReference type="PANTHER" id="PTHR43771:SF1">
    <property type="entry name" value="PHOSPHOMANNOMUTASE"/>
    <property type="match status" value="1"/>
</dbReference>
<evidence type="ECO:0000259" key="11">
    <source>
        <dbReference type="Pfam" id="PF02880"/>
    </source>
</evidence>
<protein>
    <submittedName>
        <fullName evidence="12">Phosphoglucosamine mutase</fullName>
        <ecNumber evidence="12">5.4.2.10</ecNumber>
    </submittedName>
</protein>
<comment type="caution">
    <text evidence="12">The sequence shown here is derived from an EMBL/GenBank/DDBJ whole genome shotgun (WGS) entry which is preliminary data.</text>
</comment>
<keyword evidence="5 7" id="KW-0460">Magnesium</keyword>
<dbReference type="Gene3D" id="3.30.310.50">
    <property type="entry name" value="Alpha-D-phosphohexomutase, C-terminal domain"/>
    <property type="match status" value="1"/>
</dbReference>
<evidence type="ECO:0000256" key="5">
    <source>
        <dbReference type="ARBA" id="ARBA00022842"/>
    </source>
</evidence>
<organism evidence="12 13">
    <name type="scientific">Candidatus Methanolliviera hydrocarbonicum</name>
    <dbReference type="NCBI Taxonomy" id="2491085"/>
    <lineage>
        <taxon>Archaea</taxon>
        <taxon>Methanobacteriati</taxon>
        <taxon>Methanobacteriota</taxon>
        <taxon>Candidatus Methanoliparia</taxon>
        <taxon>Candidatus Methanoliparales</taxon>
        <taxon>Candidatus Methanollivieraceae</taxon>
        <taxon>Candidatus Methanolliviera</taxon>
    </lineage>
</organism>
<sequence>MNKLFGTNGIRGIANDTLDPIFSLNIAMAYGTLKRGKIVIGRDTRISGEMIENSFISGLLSCGCEVIDVGIASTPAIQYYVKDNSSVSGGVIITASHNPPEYNGIKIIAEDGTEASRDEEEKIEESYFKENFKKVNWRDTGRYLKTDVSSQYIDSVKRFLGKNLGKIRESKFRIALDAASGSAFLTTPRFLESLNIGYVGLNCQPDGTFPGRNPEPTEENLKILQRIIESGDFDLGIAHDGDADRSVFFDEKGRFVEGDIILSIVARDILRERKGEKVVTTIATSSSLRDVVEEEDGTLIETPVGSVHVARTMMKEGAIFGGEGNGGLIFAEHQYCRDGLAALGKIMEIISKEDRSLCELADEVPRYFTIKEKIMVEKKEEAMERVKRRLSELKEPFNDRDGVKVSYDDKSWLLIRASGTEPMIRIYAEAKDEEKAKKLLNRGKSILKRE</sequence>
<dbReference type="PANTHER" id="PTHR43771">
    <property type="entry name" value="PHOSPHOMANNOMUTASE"/>
    <property type="match status" value="1"/>
</dbReference>
<dbReference type="Proteomes" id="UP000320766">
    <property type="component" value="Unassembled WGS sequence"/>
</dbReference>
<dbReference type="InterPro" id="IPR016055">
    <property type="entry name" value="A-D-PHexomutase_a/b/a-I/II/III"/>
</dbReference>
<evidence type="ECO:0000256" key="3">
    <source>
        <dbReference type="ARBA" id="ARBA00022553"/>
    </source>
</evidence>
<dbReference type="Pfam" id="PF02878">
    <property type="entry name" value="PGM_PMM_I"/>
    <property type="match status" value="1"/>
</dbReference>
<dbReference type="SUPFAM" id="SSF55957">
    <property type="entry name" value="Phosphoglucomutase, C-terminal domain"/>
    <property type="match status" value="1"/>
</dbReference>
<dbReference type="Gene3D" id="3.40.120.10">
    <property type="entry name" value="Alpha-D-Glucose-1,6-Bisphosphate, subunit A, domain 3"/>
    <property type="match status" value="3"/>
</dbReference>
<evidence type="ECO:0000256" key="6">
    <source>
        <dbReference type="ARBA" id="ARBA00023235"/>
    </source>
</evidence>
<dbReference type="InterPro" id="IPR016066">
    <property type="entry name" value="A-D-PHexomutase_CS"/>
</dbReference>
<evidence type="ECO:0000259" key="10">
    <source>
        <dbReference type="Pfam" id="PF02879"/>
    </source>
</evidence>
<keyword evidence="3" id="KW-0597">Phosphoprotein</keyword>
<dbReference type="InterPro" id="IPR005843">
    <property type="entry name" value="A-D-PHexomutase_C"/>
</dbReference>
<dbReference type="EMBL" id="RXIL01000030">
    <property type="protein sequence ID" value="RZN72275.1"/>
    <property type="molecule type" value="Genomic_DNA"/>
</dbReference>
<proteinExistence type="inferred from homology"/>
<dbReference type="Pfam" id="PF00408">
    <property type="entry name" value="PGM_PMM_IV"/>
    <property type="match status" value="1"/>
</dbReference>
<reference evidence="12 13" key="1">
    <citation type="journal article" date="2019" name="Nat. Microbiol.">
        <title>Wide diversity of methane and short-chain alkane metabolisms in uncultured archaea.</title>
        <authorList>
            <person name="Borrel G."/>
            <person name="Adam P.S."/>
            <person name="McKay L.J."/>
            <person name="Chen L.X."/>
            <person name="Sierra-Garcia I.N."/>
            <person name="Sieber C.M."/>
            <person name="Letourneur Q."/>
            <person name="Ghozlane A."/>
            <person name="Andersen G.L."/>
            <person name="Li W.J."/>
            <person name="Hallam S.J."/>
            <person name="Muyzer G."/>
            <person name="de Oliveira V.M."/>
            <person name="Inskeep W.P."/>
            <person name="Banfield J.F."/>
            <person name="Gribaldo S."/>
        </authorList>
    </citation>
    <scope>NUCLEOTIDE SEQUENCE [LARGE SCALE GENOMIC DNA]</scope>
    <source>
        <strain evidence="12">NM1b</strain>
    </source>
</reference>
<dbReference type="Pfam" id="PF02879">
    <property type="entry name" value="PGM_PMM_II"/>
    <property type="match status" value="1"/>
</dbReference>
<keyword evidence="6 12" id="KW-0413">Isomerase</keyword>
<evidence type="ECO:0000256" key="4">
    <source>
        <dbReference type="ARBA" id="ARBA00022723"/>
    </source>
</evidence>
<keyword evidence="4 7" id="KW-0479">Metal-binding</keyword>
<evidence type="ECO:0000256" key="1">
    <source>
        <dbReference type="ARBA" id="ARBA00001946"/>
    </source>
</evidence>
<evidence type="ECO:0000313" key="13">
    <source>
        <dbReference type="Proteomes" id="UP000320766"/>
    </source>
</evidence>
<evidence type="ECO:0000259" key="8">
    <source>
        <dbReference type="Pfam" id="PF00408"/>
    </source>
</evidence>
<dbReference type="PROSITE" id="PS00710">
    <property type="entry name" value="PGM_PMM"/>
    <property type="match status" value="1"/>
</dbReference>
<dbReference type="PRINTS" id="PR00509">
    <property type="entry name" value="PGMPMM"/>
</dbReference>
<evidence type="ECO:0000313" key="12">
    <source>
        <dbReference type="EMBL" id="RZN72275.1"/>
    </source>
</evidence>
<dbReference type="GO" id="GO:0005975">
    <property type="term" value="P:carbohydrate metabolic process"/>
    <property type="evidence" value="ECO:0007669"/>
    <property type="project" value="InterPro"/>
</dbReference>
<dbReference type="InterPro" id="IPR036900">
    <property type="entry name" value="A-D-PHexomutase_C_sf"/>
</dbReference>
<dbReference type="InterPro" id="IPR005845">
    <property type="entry name" value="A-D-PHexomutase_a/b/a-II"/>
</dbReference>
<dbReference type="InterPro" id="IPR005844">
    <property type="entry name" value="A-D-PHexomutase_a/b/a-I"/>
</dbReference>
<dbReference type="InterPro" id="IPR005841">
    <property type="entry name" value="Alpha-D-phosphohexomutase_SF"/>
</dbReference>
<dbReference type="EC" id="5.4.2.10" evidence="12"/>
<feature type="domain" description="Alpha-D-phosphohexomutase C-terminal" evidence="8">
    <location>
        <begin position="383"/>
        <end position="440"/>
    </location>
</feature>
<dbReference type="CDD" id="cd03087">
    <property type="entry name" value="PGM_like1"/>
    <property type="match status" value="1"/>
</dbReference>
<feature type="domain" description="Alpha-D-phosphohexomutase alpha/beta/alpha" evidence="11">
    <location>
        <begin position="257"/>
        <end position="366"/>
    </location>
</feature>
<dbReference type="FunFam" id="3.40.120.10:FF:000001">
    <property type="entry name" value="Phosphoglucosamine mutase"/>
    <property type="match status" value="1"/>
</dbReference>
<comment type="cofactor">
    <cofactor evidence="1">
        <name>Mg(2+)</name>
        <dbReference type="ChEBI" id="CHEBI:18420"/>
    </cofactor>
</comment>
<dbReference type="GO" id="GO:0000287">
    <property type="term" value="F:magnesium ion binding"/>
    <property type="evidence" value="ECO:0007669"/>
    <property type="project" value="InterPro"/>
</dbReference>
<dbReference type="InterPro" id="IPR005846">
    <property type="entry name" value="A-D-PHexomutase_a/b/a-III"/>
</dbReference>
<accession>A0A520KY91</accession>
<dbReference type="AlphaFoldDB" id="A0A520KY91"/>
<dbReference type="NCBIfam" id="TIGR03990">
    <property type="entry name" value="Arch_GlmM"/>
    <property type="match status" value="1"/>
</dbReference>
<feature type="domain" description="Alpha-D-phosphohexomutase alpha/beta/alpha" evidence="9">
    <location>
        <begin position="3"/>
        <end position="133"/>
    </location>
</feature>